<accession>A0A2G8KAC6</accession>
<proteinExistence type="predicted"/>
<dbReference type="EMBL" id="MRZV01000742">
    <property type="protein sequence ID" value="PIK44951.1"/>
    <property type="molecule type" value="Genomic_DNA"/>
</dbReference>
<comment type="caution">
    <text evidence="1">The sequence shown here is derived from an EMBL/GenBank/DDBJ whole genome shotgun (WGS) entry which is preliminary data.</text>
</comment>
<dbReference type="AlphaFoldDB" id="A0A2G8KAC6"/>
<reference evidence="1 2" key="1">
    <citation type="journal article" date="2017" name="PLoS Biol.">
        <title>The sea cucumber genome provides insights into morphological evolution and visceral regeneration.</title>
        <authorList>
            <person name="Zhang X."/>
            <person name="Sun L."/>
            <person name="Yuan J."/>
            <person name="Sun Y."/>
            <person name="Gao Y."/>
            <person name="Zhang L."/>
            <person name="Li S."/>
            <person name="Dai H."/>
            <person name="Hamel J.F."/>
            <person name="Liu C."/>
            <person name="Yu Y."/>
            <person name="Liu S."/>
            <person name="Lin W."/>
            <person name="Guo K."/>
            <person name="Jin S."/>
            <person name="Xu P."/>
            <person name="Storey K.B."/>
            <person name="Huan P."/>
            <person name="Zhang T."/>
            <person name="Zhou Y."/>
            <person name="Zhang J."/>
            <person name="Lin C."/>
            <person name="Li X."/>
            <person name="Xing L."/>
            <person name="Huo D."/>
            <person name="Sun M."/>
            <person name="Wang L."/>
            <person name="Mercier A."/>
            <person name="Li F."/>
            <person name="Yang H."/>
            <person name="Xiang J."/>
        </authorList>
    </citation>
    <scope>NUCLEOTIDE SEQUENCE [LARGE SCALE GENOMIC DNA]</scope>
    <source>
        <strain evidence="1">Shaxun</strain>
        <tissue evidence="1">Muscle</tissue>
    </source>
</reference>
<sequence length="75" mass="8866">REKSEAYWALPGIGFCTHLSEGMDFGCVQWHRYWMLSSSYRRQNVVGLESNKKMLEAITMRLSTQIVKLDHRTMR</sequence>
<name>A0A2G8KAC6_STIJA</name>
<evidence type="ECO:0000313" key="1">
    <source>
        <dbReference type="EMBL" id="PIK44951.1"/>
    </source>
</evidence>
<feature type="non-terminal residue" evidence="1">
    <location>
        <position position="1"/>
    </location>
</feature>
<evidence type="ECO:0000313" key="2">
    <source>
        <dbReference type="Proteomes" id="UP000230750"/>
    </source>
</evidence>
<keyword evidence="2" id="KW-1185">Reference proteome</keyword>
<dbReference type="Proteomes" id="UP000230750">
    <property type="component" value="Unassembled WGS sequence"/>
</dbReference>
<protein>
    <submittedName>
        <fullName evidence="1">Uncharacterized protein</fullName>
    </submittedName>
</protein>
<gene>
    <name evidence="1" type="ORF">BSL78_18174</name>
</gene>
<organism evidence="1 2">
    <name type="scientific">Stichopus japonicus</name>
    <name type="common">Sea cucumber</name>
    <dbReference type="NCBI Taxonomy" id="307972"/>
    <lineage>
        <taxon>Eukaryota</taxon>
        <taxon>Metazoa</taxon>
        <taxon>Echinodermata</taxon>
        <taxon>Eleutherozoa</taxon>
        <taxon>Echinozoa</taxon>
        <taxon>Holothuroidea</taxon>
        <taxon>Aspidochirotacea</taxon>
        <taxon>Aspidochirotida</taxon>
        <taxon>Stichopodidae</taxon>
        <taxon>Apostichopus</taxon>
    </lineage>
</organism>